<dbReference type="KEGG" id="mym:A176_003144"/>
<keyword evidence="2" id="KW-1185">Reference proteome</keyword>
<sequence>MSSFLFDDNGFQDVPNREVSTDLTAADDRTLRWAAPPLDAAMLDSLVRYQQTYLSQAEAGQGTDGLGRAHTEALADSGLTPKAAEQGSALLRAFGGRRWAARKLQEKLGQLQGDGEKETELRARIQKELVKQERETDALARRYGEDALALLRAREPELLDLHTRLTRLLTGG</sequence>
<proteinExistence type="predicted"/>
<dbReference type="PATRIC" id="fig|1297742.4.peg.3174"/>
<name>A0A0H4XDU7_9BACT</name>
<dbReference type="Proteomes" id="UP000009026">
    <property type="component" value="Chromosome"/>
</dbReference>
<dbReference type="OrthoDB" id="5524532at2"/>
<organism evidence="1 2">
    <name type="scientific">Pseudomyxococcus hansupus</name>
    <dbReference type="NCBI Taxonomy" id="1297742"/>
    <lineage>
        <taxon>Bacteria</taxon>
        <taxon>Pseudomonadati</taxon>
        <taxon>Myxococcota</taxon>
        <taxon>Myxococcia</taxon>
        <taxon>Myxococcales</taxon>
        <taxon>Cystobacterineae</taxon>
        <taxon>Myxococcaceae</taxon>
        <taxon>Pseudomyxococcus</taxon>
    </lineage>
</organism>
<dbReference type="EMBL" id="CP012109">
    <property type="protein sequence ID" value="AKQ66232.1"/>
    <property type="molecule type" value="Genomic_DNA"/>
</dbReference>
<reference evidence="1 2" key="1">
    <citation type="journal article" date="2016" name="PLoS ONE">
        <title>Complete Genome Sequence and Comparative Genomics of a Novel Myxobacterium Myxococcus hansupus.</title>
        <authorList>
            <person name="Sharma G."/>
            <person name="Narwani T."/>
            <person name="Subramanian S."/>
        </authorList>
    </citation>
    <scope>NUCLEOTIDE SEQUENCE [LARGE SCALE GENOMIC DNA]</scope>
    <source>
        <strain evidence="2">mixupus</strain>
    </source>
</reference>
<accession>A0A0H4XDU7</accession>
<dbReference type="STRING" id="1297742.A176_003144"/>
<gene>
    <name evidence="1" type="ORF">A176_003144</name>
</gene>
<dbReference type="AlphaFoldDB" id="A0A0H4XDU7"/>
<evidence type="ECO:0000313" key="1">
    <source>
        <dbReference type="EMBL" id="AKQ66232.1"/>
    </source>
</evidence>
<evidence type="ECO:0000313" key="2">
    <source>
        <dbReference type="Proteomes" id="UP000009026"/>
    </source>
</evidence>
<dbReference type="RefSeq" id="WP_002639624.1">
    <property type="nucleotide sequence ID" value="NZ_CP012109.1"/>
</dbReference>
<protein>
    <submittedName>
        <fullName evidence="1">Uncharacterized protein</fullName>
    </submittedName>
</protein>